<proteinExistence type="predicted"/>
<evidence type="ECO:0000313" key="2">
    <source>
        <dbReference type="EMBL" id="GLQ58410.1"/>
    </source>
</evidence>
<gene>
    <name evidence="2" type="ORF">GCM10010937_02120</name>
</gene>
<dbReference type="RefSeq" id="WP_062502592.1">
    <property type="nucleotide sequence ID" value="NZ_BEWO01000001.1"/>
</dbReference>
<sequence length="71" mass="7815">MFKKETNFSAKRFQILPPASRAAGVFSGLEAQFLGLASPGVITLRDPVNGTDPLPMTPFEDNFSSRRHDHP</sequence>
<keyword evidence="3" id="KW-1185">Reference proteome</keyword>
<accession>A0ABQ5WEM6</accession>
<feature type="region of interest" description="Disordered" evidence="1">
    <location>
        <begin position="46"/>
        <end position="71"/>
    </location>
</feature>
<comment type="caution">
    <text evidence="2">The sequence shown here is derived from an EMBL/GenBank/DDBJ whole genome shotgun (WGS) entry which is preliminary data.</text>
</comment>
<dbReference type="Proteomes" id="UP001156613">
    <property type="component" value="Unassembled WGS sequence"/>
</dbReference>
<protein>
    <submittedName>
        <fullName evidence="2">Uncharacterized protein</fullName>
    </submittedName>
</protein>
<evidence type="ECO:0000256" key="1">
    <source>
        <dbReference type="SAM" id="MobiDB-lite"/>
    </source>
</evidence>
<dbReference type="EMBL" id="BSNT01000015">
    <property type="protein sequence ID" value="GLQ58410.1"/>
    <property type="molecule type" value="Genomic_DNA"/>
</dbReference>
<reference evidence="3" key="1">
    <citation type="journal article" date="2019" name="Int. J. Syst. Evol. Microbiol.">
        <title>The Global Catalogue of Microorganisms (GCM) 10K type strain sequencing project: providing services to taxonomists for standard genome sequencing and annotation.</title>
        <authorList>
            <consortium name="The Broad Institute Genomics Platform"/>
            <consortium name="The Broad Institute Genome Sequencing Center for Infectious Disease"/>
            <person name="Wu L."/>
            <person name="Ma J."/>
        </authorList>
    </citation>
    <scope>NUCLEOTIDE SEQUENCE [LARGE SCALE GENOMIC DNA]</scope>
    <source>
        <strain evidence="3">NBRC 3271</strain>
    </source>
</reference>
<evidence type="ECO:0000313" key="3">
    <source>
        <dbReference type="Proteomes" id="UP001156613"/>
    </source>
</evidence>
<name>A0ABQ5WEM6_GLUJA</name>
<organism evidence="2 3">
    <name type="scientific">Gluconobacter japonicus</name>
    <dbReference type="NCBI Taxonomy" id="376620"/>
    <lineage>
        <taxon>Bacteria</taxon>
        <taxon>Pseudomonadati</taxon>
        <taxon>Pseudomonadota</taxon>
        <taxon>Alphaproteobacteria</taxon>
        <taxon>Acetobacterales</taxon>
        <taxon>Acetobacteraceae</taxon>
        <taxon>Gluconobacter</taxon>
    </lineage>
</organism>